<feature type="transmembrane region" description="Helical" evidence="1">
    <location>
        <begin position="897"/>
        <end position="919"/>
    </location>
</feature>
<dbReference type="Proteomes" id="UP000886667">
    <property type="component" value="Unassembled WGS sequence"/>
</dbReference>
<feature type="transmembrane region" description="Helical" evidence="1">
    <location>
        <begin position="988"/>
        <end position="1013"/>
    </location>
</feature>
<feature type="transmembrane region" description="Helical" evidence="1">
    <location>
        <begin position="358"/>
        <end position="377"/>
    </location>
</feature>
<dbReference type="InterPro" id="IPR027463">
    <property type="entry name" value="AcrB_DN_DC_subdom"/>
</dbReference>
<evidence type="ECO:0000313" key="2">
    <source>
        <dbReference type="EMBL" id="MCG7947477.1"/>
    </source>
</evidence>
<keyword evidence="1" id="KW-0472">Membrane</keyword>
<dbReference type="SUPFAM" id="SSF82866">
    <property type="entry name" value="Multidrug efflux transporter AcrB transmembrane domain"/>
    <property type="match status" value="2"/>
</dbReference>
<dbReference type="PANTHER" id="PTHR32063">
    <property type="match status" value="1"/>
</dbReference>
<keyword evidence="1" id="KW-0812">Transmembrane</keyword>
<feature type="transmembrane region" description="Helical" evidence="1">
    <location>
        <begin position="517"/>
        <end position="534"/>
    </location>
</feature>
<dbReference type="Gene3D" id="3.30.70.1430">
    <property type="entry name" value="Multidrug efflux transporter AcrB pore domain"/>
    <property type="match status" value="2"/>
</dbReference>
<dbReference type="PRINTS" id="PR00702">
    <property type="entry name" value="ACRIFLAVINRP"/>
</dbReference>
<name>A0A9E4KEX6_9GAMM</name>
<dbReference type="Gene3D" id="3.30.2090.10">
    <property type="entry name" value="Multidrug efflux transporter AcrB TolC docking domain, DN and DC subdomains"/>
    <property type="match status" value="2"/>
</dbReference>
<dbReference type="Pfam" id="PF00873">
    <property type="entry name" value="ACR_tran"/>
    <property type="match status" value="1"/>
</dbReference>
<dbReference type="Gene3D" id="3.30.70.1440">
    <property type="entry name" value="Multidrug efflux transporter AcrB pore domain"/>
    <property type="match status" value="1"/>
</dbReference>
<keyword evidence="1" id="KW-1133">Transmembrane helix</keyword>
<comment type="caution">
    <text evidence="2">The sequence shown here is derived from an EMBL/GenBank/DDBJ whole genome shotgun (WGS) entry which is preliminary data.</text>
</comment>
<feature type="transmembrane region" description="Helical" evidence="1">
    <location>
        <begin position="845"/>
        <end position="865"/>
    </location>
</feature>
<organism evidence="2 3">
    <name type="scientific">Candidatus Thiodiazotropha taylori</name>
    <dbReference type="NCBI Taxonomy" id="2792791"/>
    <lineage>
        <taxon>Bacteria</taxon>
        <taxon>Pseudomonadati</taxon>
        <taxon>Pseudomonadota</taxon>
        <taxon>Gammaproteobacteria</taxon>
        <taxon>Chromatiales</taxon>
        <taxon>Sedimenticolaceae</taxon>
        <taxon>Candidatus Thiodiazotropha</taxon>
    </lineage>
</organism>
<dbReference type="Gene3D" id="3.30.70.1320">
    <property type="entry name" value="Multidrug efflux transporter AcrB pore domain like"/>
    <property type="match status" value="1"/>
</dbReference>
<dbReference type="GO" id="GO:0042910">
    <property type="term" value="F:xenobiotic transmembrane transporter activity"/>
    <property type="evidence" value="ECO:0007669"/>
    <property type="project" value="TreeGrafter"/>
</dbReference>
<feature type="transmembrane region" description="Helical" evidence="1">
    <location>
        <begin position="872"/>
        <end position="891"/>
    </location>
</feature>
<dbReference type="SUPFAM" id="SSF82714">
    <property type="entry name" value="Multidrug efflux transporter AcrB TolC docking domain, DN and DC subdomains"/>
    <property type="match status" value="2"/>
</dbReference>
<protein>
    <submittedName>
        <fullName evidence="2">Efflux RND transporter permease subunit</fullName>
    </submittedName>
</protein>
<feature type="transmembrane region" description="Helical" evidence="1">
    <location>
        <begin position="332"/>
        <end position="351"/>
    </location>
</feature>
<dbReference type="AlphaFoldDB" id="A0A9E4KEX6"/>
<evidence type="ECO:0000313" key="3">
    <source>
        <dbReference type="Proteomes" id="UP000886667"/>
    </source>
</evidence>
<reference evidence="2" key="1">
    <citation type="journal article" date="2021" name="Proc. Natl. Acad. Sci. U.S.A.">
        <title>Global biogeography of chemosynthetic symbionts reveals both localized and globally distributed symbiont groups. .</title>
        <authorList>
            <person name="Osvatic J.T."/>
            <person name="Wilkins L.G.E."/>
            <person name="Leibrecht L."/>
            <person name="Leray M."/>
            <person name="Zauner S."/>
            <person name="Polzin J."/>
            <person name="Camacho Y."/>
            <person name="Gros O."/>
            <person name="van Gils J.A."/>
            <person name="Eisen J.A."/>
            <person name="Petersen J.M."/>
            <person name="Yuen B."/>
        </authorList>
    </citation>
    <scope>NUCLEOTIDE SEQUENCE</scope>
    <source>
        <strain evidence="2">MAGclacostrist064TRANS</strain>
    </source>
</reference>
<accession>A0A9E4KEX6</accession>
<dbReference type="Gene3D" id="1.20.1640.10">
    <property type="entry name" value="Multidrug efflux transporter AcrB transmembrane domain"/>
    <property type="match status" value="2"/>
</dbReference>
<feature type="transmembrane region" description="Helical" evidence="1">
    <location>
        <begin position="383"/>
        <end position="407"/>
    </location>
</feature>
<feature type="transmembrane region" description="Helical" evidence="1">
    <location>
        <begin position="948"/>
        <end position="968"/>
    </location>
</feature>
<dbReference type="GO" id="GO:0005886">
    <property type="term" value="C:plasma membrane"/>
    <property type="evidence" value="ECO:0007669"/>
    <property type="project" value="TreeGrafter"/>
</dbReference>
<dbReference type="EMBL" id="JAEPCM010000488">
    <property type="protein sequence ID" value="MCG7947477.1"/>
    <property type="molecule type" value="Genomic_DNA"/>
</dbReference>
<evidence type="ECO:0000256" key="1">
    <source>
        <dbReference type="SAM" id="Phobius"/>
    </source>
</evidence>
<dbReference type="PANTHER" id="PTHR32063:SF0">
    <property type="entry name" value="SWARMING MOTILITY PROTEIN SWRC"/>
    <property type="match status" value="1"/>
</dbReference>
<feature type="transmembrane region" description="Helical" evidence="1">
    <location>
        <begin position="460"/>
        <end position="482"/>
    </location>
</feature>
<feature type="transmembrane region" description="Helical" evidence="1">
    <location>
        <begin position="428"/>
        <end position="448"/>
    </location>
</feature>
<gene>
    <name evidence="2" type="ORF">JAZ07_14130</name>
</gene>
<dbReference type="InterPro" id="IPR001036">
    <property type="entry name" value="Acrflvin-R"/>
</dbReference>
<proteinExistence type="predicted"/>
<dbReference type="SUPFAM" id="SSF82693">
    <property type="entry name" value="Multidrug efflux transporter AcrB pore domain, PN1, PN2, PC1 and PC2 subdomains"/>
    <property type="match status" value="2"/>
</dbReference>
<sequence length="1039" mass="113225">MNTLIDLAFSRSRAVLLSLLFILLAGAMAYNGIPKESEPDIAVPIIYVSMSHEGISPEDAERLLVRPMEKELQSIAGLKEMKSTAGEGHASVQLEFSAGFDSKQALTDVREKVDIAKVKLPDATDEPEVVEVNVALFPVLTVSLSGPIPERSLVNIARDLQDRIEALPGVLEAEIGGDREALLEVVVDPAIMETYGVEYDELISMVTNNNRLVAAGAMDTGAGRLVLKVPGVIEELDDVLRLPVKVDGDRVITFGEVASIRRSFKDPESFARVDGQPALTLEVKKRVGANIIDTITDVRNVVEAERKHWPAGLNVSYMQDKSDQIREMLSDLQNNILSAIILVMIVIIAALGPRSAVLVGLAIPGSFLAAILVLDSMGFTLNIVVLFSLILVVGMLVDGAIVVIEMADRKMQQGKAPMEAYASAAKRMSWPITASTLTTLAVFAPLLFWPGLVGEFMKYLPITVIIALSASLAMALVFVPVLGGTITRRGQSTDTVAEGSFTQRYTKLLAMVLHHPAKTLGVALLAMFVAYLSYAQFGKGMEFFPDVEPEFAQIQVHARGDLSVHEKDAIVRQVEQRVLDFAELDSVYARSFNSAQGQNMAEDVVGVIQLEFIDWDQRRPAAEILEEMRQRTQDIPGIQLEFRKAENGPSGGKPIQIELSSREFERVSKVVSQLRGLMADQGGYVDIEDDRPLPGIDWRLEVDRELAARYGASVSMLGSAVQMITSGIKVTEYRPDDTDDEVDIRIRFPYSERNLGQLDQLKVSTVKGMVPISNFVTLQPAAKSGNLRRVDAQRVITIQADVEEGLLPDTQLKGLQQLIADADLDAMVKISFKGEDEDQREAMNFLMGAFISAIFLMALVLVIQFNSIYQAFLVLSAIVFSTAGVLLGLLITAQPFGVVMVGLGIIALAGIVVNNNIVLIDTYNRLRREGLDSFNAALTTGRRRLRPVFLTAFTTVLGLMPMVLAMNIDLIHRAISFGAPSTQWWTQLASAIAGGLSFATLLTLILTPCLLVLGENLSASISAGFRKLSGDPLMESKSS</sequence>